<sequence>MAIGPPLIGKGVNPPIDTMHKGVRQGGNKSTKSFRSDIGIPGYTGFCPAFAALPPPTKGSTERLEKSPDCATFERLATATVGDHRTSHYRDTMRPPRPALYEKARKTLQETARLRETAVNVQPGGYANQASVYSLSNKHVTQSGTSFLDKPRNSSTKDTLLYDLTQFSQGRTPFYSGFRPKAACNVRPPGEPSPQTTQGYANNSVRMLIEKRGGVLSIQRQGAAVARK</sequence>
<evidence type="ECO:0000313" key="2">
    <source>
        <dbReference type="EMBL" id="GAQ90884.1"/>
    </source>
</evidence>
<evidence type="ECO:0000256" key="1">
    <source>
        <dbReference type="SAM" id="MobiDB-lite"/>
    </source>
</evidence>
<reference evidence="2 3" key="1">
    <citation type="journal article" date="2014" name="Nat. Commun.">
        <title>Klebsormidium flaccidum genome reveals primary factors for plant terrestrial adaptation.</title>
        <authorList>
            <person name="Hori K."/>
            <person name="Maruyama F."/>
            <person name="Fujisawa T."/>
            <person name="Togashi T."/>
            <person name="Yamamoto N."/>
            <person name="Seo M."/>
            <person name="Sato S."/>
            <person name="Yamada T."/>
            <person name="Mori H."/>
            <person name="Tajima N."/>
            <person name="Moriyama T."/>
            <person name="Ikeuchi M."/>
            <person name="Watanabe M."/>
            <person name="Wada H."/>
            <person name="Kobayashi K."/>
            <person name="Saito M."/>
            <person name="Masuda T."/>
            <person name="Sasaki-Sekimoto Y."/>
            <person name="Mashiguchi K."/>
            <person name="Awai K."/>
            <person name="Shimojima M."/>
            <person name="Masuda S."/>
            <person name="Iwai M."/>
            <person name="Nobusawa T."/>
            <person name="Narise T."/>
            <person name="Kondo S."/>
            <person name="Saito H."/>
            <person name="Sato R."/>
            <person name="Murakawa M."/>
            <person name="Ihara Y."/>
            <person name="Oshima-Yamada Y."/>
            <person name="Ohtaka K."/>
            <person name="Satoh M."/>
            <person name="Sonobe K."/>
            <person name="Ishii M."/>
            <person name="Ohtani R."/>
            <person name="Kanamori-Sato M."/>
            <person name="Honoki R."/>
            <person name="Miyazaki D."/>
            <person name="Mochizuki H."/>
            <person name="Umetsu J."/>
            <person name="Higashi K."/>
            <person name="Shibata D."/>
            <person name="Kamiya Y."/>
            <person name="Sato N."/>
            <person name="Nakamura Y."/>
            <person name="Tabata S."/>
            <person name="Ida S."/>
            <person name="Kurokawa K."/>
            <person name="Ohta H."/>
        </authorList>
    </citation>
    <scope>NUCLEOTIDE SEQUENCE [LARGE SCALE GENOMIC DNA]</scope>
    <source>
        <strain evidence="2 3">NIES-2285</strain>
    </source>
</reference>
<gene>
    <name evidence="2" type="ORF">KFL_006970030</name>
</gene>
<name>A0A1Y1IJ98_KLENI</name>
<keyword evidence="3" id="KW-1185">Reference proteome</keyword>
<dbReference type="Proteomes" id="UP000054558">
    <property type="component" value="Unassembled WGS sequence"/>
</dbReference>
<evidence type="ECO:0000313" key="3">
    <source>
        <dbReference type="Proteomes" id="UP000054558"/>
    </source>
</evidence>
<proteinExistence type="predicted"/>
<dbReference type="EMBL" id="DF237646">
    <property type="protein sequence ID" value="GAQ90884.1"/>
    <property type="molecule type" value="Genomic_DNA"/>
</dbReference>
<accession>A0A1Y1IJ98</accession>
<feature type="region of interest" description="Disordered" evidence="1">
    <location>
        <begin position="1"/>
        <end position="34"/>
    </location>
</feature>
<dbReference type="OrthoDB" id="59449at2759"/>
<dbReference type="AlphaFoldDB" id="A0A1Y1IJ98"/>
<protein>
    <recommendedName>
        <fullName evidence="4">Flagellar associated protein</fullName>
    </recommendedName>
</protein>
<evidence type="ECO:0008006" key="4">
    <source>
        <dbReference type="Google" id="ProtNLM"/>
    </source>
</evidence>
<organism evidence="2 3">
    <name type="scientific">Klebsormidium nitens</name>
    <name type="common">Green alga</name>
    <name type="synonym">Ulothrix nitens</name>
    <dbReference type="NCBI Taxonomy" id="105231"/>
    <lineage>
        <taxon>Eukaryota</taxon>
        <taxon>Viridiplantae</taxon>
        <taxon>Streptophyta</taxon>
        <taxon>Klebsormidiophyceae</taxon>
        <taxon>Klebsormidiales</taxon>
        <taxon>Klebsormidiaceae</taxon>
        <taxon>Klebsormidium</taxon>
    </lineage>
</organism>